<keyword evidence="16" id="KW-0594">Phospholipid biosynthesis</keyword>
<comment type="catalytic activity">
    <reaction evidence="1 18">
        <text>a 1,2-diacyl-sn-glycero-3-phosphate + CTP + H(+) = a CDP-1,2-diacyl-sn-glycerol + diphosphate</text>
        <dbReference type="Rhea" id="RHEA:16229"/>
        <dbReference type="ChEBI" id="CHEBI:15378"/>
        <dbReference type="ChEBI" id="CHEBI:33019"/>
        <dbReference type="ChEBI" id="CHEBI:37563"/>
        <dbReference type="ChEBI" id="CHEBI:58332"/>
        <dbReference type="ChEBI" id="CHEBI:58608"/>
        <dbReference type="EC" id="2.7.7.41"/>
    </reaction>
</comment>
<proteinExistence type="inferred from homology"/>
<feature type="transmembrane region" description="Helical" evidence="19">
    <location>
        <begin position="42"/>
        <end position="66"/>
    </location>
</feature>
<dbReference type="OrthoDB" id="9799199at2"/>
<dbReference type="Proteomes" id="UP000234239">
    <property type="component" value="Unassembled WGS sequence"/>
</dbReference>
<comment type="similarity">
    <text evidence="5 18">Belongs to the CDS family.</text>
</comment>
<feature type="transmembrane region" description="Helical" evidence="19">
    <location>
        <begin position="199"/>
        <end position="216"/>
    </location>
</feature>
<dbReference type="RefSeq" id="WP_067976064.1">
    <property type="nucleotide sequence ID" value="NZ_CAJHKM010000002.1"/>
</dbReference>
<keyword evidence="9" id="KW-0444">Lipid biosynthesis</keyword>
<dbReference type="EC" id="2.7.7.41" evidence="6 18"/>
<keyword evidence="8" id="KW-1003">Cell membrane</keyword>
<evidence type="ECO:0000256" key="11">
    <source>
        <dbReference type="ARBA" id="ARBA00022692"/>
    </source>
</evidence>
<evidence type="ECO:0000256" key="9">
    <source>
        <dbReference type="ARBA" id="ARBA00022516"/>
    </source>
</evidence>
<evidence type="ECO:0000256" key="4">
    <source>
        <dbReference type="ARBA" id="ARBA00005189"/>
    </source>
</evidence>
<evidence type="ECO:0000256" key="8">
    <source>
        <dbReference type="ARBA" id="ARBA00022475"/>
    </source>
</evidence>
<evidence type="ECO:0000256" key="17">
    <source>
        <dbReference type="ARBA" id="ARBA00023264"/>
    </source>
</evidence>
<dbReference type="GO" id="GO:0004605">
    <property type="term" value="F:phosphatidate cytidylyltransferase activity"/>
    <property type="evidence" value="ECO:0007669"/>
    <property type="project" value="UniProtKB-EC"/>
</dbReference>
<evidence type="ECO:0000313" key="22">
    <source>
        <dbReference type="Proteomes" id="UP000069912"/>
    </source>
</evidence>
<sequence>MRLRTLTALVALAIFIPLLVMGGSAFELLVIAIAGITLFELLSLLAVNFFTLESFFAYLLMYLALLPQHYLDFLPEQLDQMTLFYTGVVIFLSLMVHRPERLDFSLIAKITLAALYVGRGYHFLILGREMGLLAILFVLVIIWSNDTFAYLTGRAIGRRPLAPAISPNKTIEGSIGGIVGAFLVSLIFDYFFNIYQLSFLGNLILVILLCLAGQMGDLVESSIKRQYHVKDSGKLLPGHGGFLDRFDNILFVLPIFYFLMAFF</sequence>
<dbReference type="Proteomes" id="UP000069912">
    <property type="component" value="Chromosome"/>
</dbReference>
<keyword evidence="17" id="KW-1208">Phospholipid metabolism</keyword>
<feature type="transmembrane region" description="Helical" evidence="19">
    <location>
        <begin position="130"/>
        <end position="151"/>
    </location>
</feature>
<reference evidence="22" key="2">
    <citation type="submission" date="2016-01" db="EMBL/GenBank/DDBJ databases">
        <title>Six Aerococcus type strain genome sequencing and assembly using PacBio and Illumina Hiseq.</title>
        <authorList>
            <person name="Carkaci D."/>
            <person name="Dargis R."/>
            <person name="Nielsen X.C."/>
            <person name="Skovgaard O."/>
            <person name="Fuursted K."/>
            <person name="Christensen J.J."/>
        </authorList>
    </citation>
    <scope>NUCLEOTIDE SEQUENCE [LARGE SCALE GENOMIC DNA]</scope>
    <source>
        <strain evidence="22">CCUG43001</strain>
    </source>
</reference>
<protein>
    <recommendedName>
        <fullName evidence="7 18">Phosphatidate cytidylyltransferase</fullName>
        <ecNumber evidence="6 18">2.7.7.41</ecNumber>
    </recommendedName>
</protein>
<evidence type="ECO:0000256" key="1">
    <source>
        <dbReference type="ARBA" id="ARBA00001698"/>
    </source>
</evidence>
<dbReference type="GeneID" id="92904026"/>
<keyword evidence="13 19" id="KW-1133">Transmembrane helix</keyword>
<dbReference type="PROSITE" id="PS01315">
    <property type="entry name" value="CDS"/>
    <property type="match status" value="1"/>
</dbReference>
<keyword evidence="14" id="KW-0443">Lipid metabolism</keyword>
<accession>A0A109RDP3</accession>
<evidence type="ECO:0000256" key="7">
    <source>
        <dbReference type="ARBA" id="ARBA00019373"/>
    </source>
</evidence>
<evidence type="ECO:0000313" key="21">
    <source>
        <dbReference type="EMBL" id="PKZ23282.1"/>
    </source>
</evidence>
<evidence type="ECO:0000256" key="13">
    <source>
        <dbReference type="ARBA" id="ARBA00022989"/>
    </source>
</evidence>
<dbReference type="EMBL" id="PKGY01000001">
    <property type="protein sequence ID" value="PKZ23282.1"/>
    <property type="molecule type" value="Genomic_DNA"/>
</dbReference>
<dbReference type="GO" id="GO:0005886">
    <property type="term" value="C:plasma membrane"/>
    <property type="evidence" value="ECO:0007669"/>
    <property type="project" value="UniProtKB-SubCell"/>
</dbReference>
<dbReference type="PANTHER" id="PTHR46382">
    <property type="entry name" value="PHOSPHATIDATE CYTIDYLYLTRANSFERASE"/>
    <property type="match status" value="1"/>
</dbReference>
<evidence type="ECO:0000256" key="6">
    <source>
        <dbReference type="ARBA" id="ARBA00012487"/>
    </source>
</evidence>
<evidence type="ECO:0000313" key="23">
    <source>
        <dbReference type="Proteomes" id="UP000234239"/>
    </source>
</evidence>
<evidence type="ECO:0000256" key="16">
    <source>
        <dbReference type="ARBA" id="ARBA00023209"/>
    </source>
</evidence>
<evidence type="ECO:0000256" key="14">
    <source>
        <dbReference type="ARBA" id="ARBA00023098"/>
    </source>
</evidence>
<comment type="subcellular location">
    <subcellularLocation>
        <location evidence="2">Cell membrane</location>
        <topology evidence="2">Multi-pass membrane protein</topology>
    </subcellularLocation>
</comment>
<evidence type="ECO:0000256" key="12">
    <source>
        <dbReference type="ARBA" id="ARBA00022695"/>
    </source>
</evidence>
<feature type="transmembrane region" description="Helical" evidence="19">
    <location>
        <begin position="245"/>
        <end position="262"/>
    </location>
</feature>
<dbReference type="UniPathway" id="UPA00557">
    <property type="reaction ID" value="UER00614"/>
</dbReference>
<reference evidence="20 22" key="1">
    <citation type="journal article" date="2016" name="Genome Announc.">
        <title>Complete Genome Sequences of Aerococcus christensenii CCUG 28831T, Aerococcus sanguinicola CCUG 43001T, Aerococcus urinae CCUG 36881T, Aerococcus urinaeequi CCUG 28094T, Aerococcus urinaehominis CCUG 42038 BT, and Aerococcus viridans CCUG 4311T.</title>
        <authorList>
            <person name="Carkaci D."/>
            <person name="Dargis R."/>
            <person name="Nielsen X.C."/>
            <person name="Skovgaard O."/>
            <person name="Fuursted K."/>
            <person name="Christensen J.J."/>
        </authorList>
    </citation>
    <scope>NUCLEOTIDE SEQUENCE [LARGE SCALE GENOMIC DNA]</scope>
    <source>
        <strain evidence="20 22">CCUG43001</strain>
    </source>
</reference>
<dbReference type="AlphaFoldDB" id="A0A109RDP3"/>
<dbReference type="EMBL" id="CP014160">
    <property type="protein sequence ID" value="AMB94716.1"/>
    <property type="molecule type" value="Genomic_DNA"/>
</dbReference>
<gene>
    <name evidence="20" type="ORF">AWM72_08090</name>
    <name evidence="21" type="ORF">CYJ28_01660</name>
</gene>
<keyword evidence="15 19" id="KW-0472">Membrane</keyword>
<reference evidence="21 23" key="3">
    <citation type="submission" date="2017-12" db="EMBL/GenBank/DDBJ databases">
        <title>Phylogenetic diversity of female urinary microbiome.</title>
        <authorList>
            <person name="Thomas-White K."/>
            <person name="Wolfe A.J."/>
        </authorList>
    </citation>
    <scope>NUCLEOTIDE SEQUENCE [LARGE SCALE GENOMIC DNA]</scope>
    <source>
        <strain evidence="21 23">UMB0139</strain>
    </source>
</reference>
<keyword evidence="12 18" id="KW-0548">Nucleotidyltransferase</keyword>
<keyword evidence="11 18" id="KW-0812">Transmembrane</keyword>
<evidence type="ECO:0000256" key="2">
    <source>
        <dbReference type="ARBA" id="ARBA00004651"/>
    </source>
</evidence>
<dbReference type="Pfam" id="PF01148">
    <property type="entry name" value="CTP_transf_1"/>
    <property type="match status" value="1"/>
</dbReference>
<dbReference type="GO" id="GO:0016024">
    <property type="term" value="P:CDP-diacylglycerol biosynthetic process"/>
    <property type="evidence" value="ECO:0007669"/>
    <property type="project" value="UniProtKB-UniPathway"/>
</dbReference>
<dbReference type="PANTHER" id="PTHR46382:SF1">
    <property type="entry name" value="PHOSPHATIDATE CYTIDYLYLTRANSFERASE"/>
    <property type="match status" value="1"/>
</dbReference>
<feature type="transmembrane region" description="Helical" evidence="19">
    <location>
        <begin position="171"/>
        <end position="192"/>
    </location>
</feature>
<feature type="transmembrane region" description="Helical" evidence="19">
    <location>
        <begin position="78"/>
        <end position="96"/>
    </location>
</feature>
<evidence type="ECO:0000256" key="19">
    <source>
        <dbReference type="SAM" id="Phobius"/>
    </source>
</evidence>
<dbReference type="InterPro" id="IPR000374">
    <property type="entry name" value="PC_trans"/>
</dbReference>
<evidence type="ECO:0000256" key="10">
    <source>
        <dbReference type="ARBA" id="ARBA00022679"/>
    </source>
</evidence>
<name>A0A109RDP3_9LACT</name>
<dbReference type="KEGG" id="asan:AWM72_08090"/>
<evidence type="ECO:0000256" key="15">
    <source>
        <dbReference type="ARBA" id="ARBA00023136"/>
    </source>
</evidence>
<comment type="pathway">
    <text evidence="4">Lipid metabolism.</text>
</comment>
<evidence type="ECO:0000256" key="18">
    <source>
        <dbReference type="RuleBase" id="RU003938"/>
    </source>
</evidence>
<keyword evidence="10 18" id="KW-0808">Transferase</keyword>
<keyword evidence="22" id="KW-1185">Reference proteome</keyword>
<comment type="pathway">
    <text evidence="3 18">Phospholipid metabolism; CDP-diacylglycerol biosynthesis; CDP-diacylglycerol from sn-glycerol 3-phosphate: step 3/3.</text>
</comment>
<evidence type="ECO:0000256" key="5">
    <source>
        <dbReference type="ARBA" id="ARBA00010185"/>
    </source>
</evidence>
<organism evidence="20 22">
    <name type="scientific">Aerococcus sanguinicola</name>
    <dbReference type="NCBI Taxonomy" id="119206"/>
    <lineage>
        <taxon>Bacteria</taxon>
        <taxon>Bacillati</taxon>
        <taxon>Bacillota</taxon>
        <taxon>Bacilli</taxon>
        <taxon>Lactobacillales</taxon>
        <taxon>Aerococcaceae</taxon>
        <taxon>Aerococcus</taxon>
    </lineage>
</organism>
<evidence type="ECO:0000256" key="3">
    <source>
        <dbReference type="ARBA" id="ARBA00005119"/>
    </source>
</evidence>
<evidence type="ECO:0000313" key="20">
    <source>
        <dbReference type="EMBL" id="AMB94716.1"/>
    </source>
</evidence>